<evidence type="ECO:0000256" key="2">
    <source>
        <dbReference type="SAM" id="SignalP"/>
    </source>
</evidence>
<gene>
    <name evidence="3" type="ORF">C1H46_029086</name>
</gene>
<keyword evidence="4" id="KW-1185">Reference proteome</keyword>
<sequence length="133" mass="15205">CFSNLASFHFIFVLEPSLFSTSPLALPKAETKPTYAGIKSQVSDTHRGKTLKKKSPCPVILIFRRYADGSMSNVFVGFQWCISRLTRMNRSGYNNSKTNMRSNGKKNSGREAEAYGYKRKRYEPWFCTNIDLD</sequence>
<feature type="signal peptide" evidence="2">
    <location>
        <begin position="1"/>
        <end position="20"/>
    </location>
</feature>
<proteinExistence type="predicted"/>
<organism evidence="3 4">
    <name type="scientific">Malus baccata</name>
    <name type="common">Siberian crab apple</name>
    <name type="synonym">Pyrus baccata</name>
    <dbReference type="NCBI Taxonomy" id="106549"/>
    <lineage>
        <taxon>Eukaryota</taxon>
        <taxon>Viridiplantae</taxon>
        <taxon>Streptophyta</taxon>
        <taxon>Embryophyta</taxon>
        <taxon>Tracheophyta</taxon>
        <taxon>Spermatophyta</taxon>
        <taxon>Magnoliopsida</taxon>
        <taxon>eudicotyledons</taxon>
        <taxon>Gunneridae</taxon>
        <taxon>Pentapetalae</taxon>
        <taxon>rosids</taxon>
        <taxon>fabids</taxon>
        <taxon>Rosales</taxon>
        <taxon>Rosaceae</taxon>
        <taxon>Amygdaloideae</taxon>
        <taxon>Maleae</taxon>
        <taxon>Malus</taxon>
    </lineage>
</organism>
<dbReference type="AlphaFoldDB" id="A0A540LFV6"/>
<evidence type="ECO:0000313" key="4">
    <source>
        <dbReference type="Proteomes" id="UP000315295"/>
    </source>
</evidence>
<feature type="non-terminal residue" evidence="3">
    <location>
        <position position="1"/>
    </location>
</feature>
<feature type="region of interest" description="Disordered" evidence="1">
    <location>
        <begin position="92"/>
        <end position="112"/>
    </location>
</feature>
<dbReference type="EMBL" id="VIEB01000600">
    <property type="protein sequence ID" value="TQD85344.1"/>
    <property type="molecule type" value="Genomic_DNA"/>
</dbReference>
<name>A0A540LFV6_MALBA</name>
<keyword evidence="2" id="KW-0732">Signal</keyword>
<feature type="chain" id="PRO_5022135515" evidence="2">
    <location>
        <begin position="21"/>
        <end position="133"/>
    </location>
</feature>
<feature type="compositionally biased region" description="Polar residues" evidence="1">
    <location>
        <begin position="92"/>
        <end position="106"/>
    </location>
</feature>
<evidence type="ECO:0000256" key="1">
    <source>
        <dbReference type="SAM" id="MobiDB-lite"/>
    </source>
</evidence>
<accession>A0A540LFV6</accession>
<reference evidence="3 4" key="1">
    <citation type="journal article" date="2019" name="G3 (Bethesda)">
        <title>Sequencing of a Wild Apple (Malus baccata) Genome Unravels the Differences Between Cultivated and Wild Apple Species Regarding Disease Resistance and Cold Tolerance.</title>
        <authorList>
            <person name="Chen X."/>
        </authorList>
    </citation>
    <scope>NUCLEOTIDE SEQUENCE [LARGE SCALE GENOMIC DNA]</scope>
    <source>
        <strain evidence="4">cv. Shandingzi</strain>
        <tissue evidence="3">Leaves</tissue>
    </source>
</reference>
<evidence type="ECO:0000313" key="3">
    <source>
        <dbReference type="EMBL" id="TQD85344.1"/>
    </source>
</evidence>
<protein>
    <submittedName>
        <fullName evidence="3">Uncharacterized protein</fullName>
    </submittedName>
</protein>
<comment type="caution">
    <text evidence="3">The sequence shown here is derived from an EMBL/GenBank/DDBJ whole genome shotgun (WGS) entry which is preliminary data.</text>
</comment>
<dbReference type="Proteomes" id="UP000315295">
    <property type="component" value="Unassembled WGS sequence"/>
</dbReference>